<name>A0ABP9YH64_9FUNG</name>
<keyword evidence="5" id="KW-1185">Reference proteome</keyword>
<dbReference type="Pfam" id="PF00621">
    <property type="entry name" value="RhoGEF"/>
    <property type="match status" value="1"/>
</dbReference>
<comment type="caution">
    <text evidence="4">The sequence shown here is derived from an EMBL/GenBank/DDBJ whole genome shotgun (WGS) entry which is preliminary data.</text>
</comment>
<evidence type="ECO:0000313" key="4">
    <source>
        <dbReference type="EMBL" id="GAA5806280.1"/>
    </source>
</evidence>
<feature type="domain" description="DH" evidence="3">
    <location>
        <begin position="89"/>
        <end position="278"/>
    </location>
</feature>
<evidence type="ECO:0000256" key="2">
    <source>
        <dbReference type="SAM" id="MobiDB-lite"/>
    </source>
</evidence>
<proteinExistence type="predicted"/>
<organism evidence="4 5">
    <name type="scientific">Helicostylum pulchrum</name>
    <dbReference type="NCBI Taxonomy" id="562976"/>
    <lineage>
        <taxon>Eukaryota</taxon>
        <taxon>Fungi</taxon>
        <taxon>Fungi incertae sedis</taxon>
        <taxon>Mucoromycota</taxon>
        <taxon>Mucoromycotina</taxon>
        <taxon>Mucoromycetes</taxon>
        <taxon>Mucorales</taxon>
        <taxon>Mucorineae</taxon>
        <taxon>Mucoraceae</taxon>
        <taxon>Helicostylum</taxon>
    </lineage>
</organism>
<dbReference type="PANTHER" id="PTHR45818">
    <property type="entry name" value="PROTEIN VAV"/>
    <property type="match status" value="1"/>
</dbReference>
<gene>
    <name evidence="4" type="ORF">HPULCUR_011811</name>
</gene>
<dbReference type="SUPFAM" id="SSF48065">
    <property type="entry name" value="DBL homology domain (DH-domain)"/>
    <property type="match status" value="1"/>
</dbReference>
<protein>
    <recommendedName>
        <fullName evidence="3">DH domain-containing protein</fullName>
    </recommendedName>
</protein>
<dbReference type="InterPro" id="IPR011993">
    <property type="entry name" value="PH-like_dom_sf"/>
</dbReference>
<feature type="region of interest" description="Disordered" evidence="2">
    <location>
        <begin position="758"/>
        <end position="783"/>
    </location>
</feature>
<dbReference type="SMART" id="SM00325">
    <property type="entry name" value="RhoGEF"/>
    <property type="match status" value="1"/>
</dbReference>
<sequence length="992" mass="113692">MQQLDISLDSIGYIYSRQLLDFNAQPSNFNSESVCHFYDILVHEPSQSSEKSTKLFQQFNQLITSPSTLHHPTAPSISPKREFVKNDERRQYLLDEFIMTEANYLSSLKTFINLIVEPLRQRSKDRQRAIIGQYECANIFMNIDELATVTEDFYNDLIQYNLNPASCGVNLGDLCLSHMRRFTCYNRFLLGVHNAQIINEKQLKNPTYFAFLEKVINNQGNGNQTVYDYLALPSQRVGRYTMYYKELMKHTTDDHVDLPGLHSSLLKAEEIANMTEEIHTQIMKIFRRLLQAVQYCPESLISFQRRFLCYLDTAEIDPQTLKPVQPVTLFLFSDKIMVVKRPSYESDGLDLCGLDQRMYQGSERKDFCIRKEAVTGKMKFIGWASLNDIDIHDGPDTSFSKSSFTLLCNNSGPLLSSPDTDQTTQKSLEAYFQHDQQRHSFALNDGGNLINREYFQTVEKTRSHFIHQFGKAKNNLKTSDELIQSSYCQWNHHHFFANIYPTSRYHKVSNKNEIALFYIEKNTVNIEAILSNCFIAPNMVGFIVPHEKDDNYRFAIRSKCAIGNTSNEEISLLTFRANDTYHIQNAQNQLFGNLLLCDRDLLQSSQLANSPVPHHQAPQQPSRFSIKQDLIRKKSKSTFKLFTSLANNNTQHRQQAPSLPTTTTTPRPRTTSTYSEYVLGLETAHPSVHCSSSSSSSIKSQRSADSRLTLQSLAAVEGVQQQSMLGKFAAEASINQPRYFSPSFHPSRTASYEIQSAAARSSLQENPAKYSRSRSPLSIREPTPAMIEPGSGFSTVNSRYSSISTLGSQRPSLFLDRDRFDSPRPVSDLLIPIATPISGEMKYYSTSADSFTNKPMYFMEEKSDLYKELEEKNKTVLMLTSLLHQKEEEIELLKADLDDSVSELGTVCDKFNSELENLSSIYQLSPDERPSHPSPDMQMKRKLETALLERNQWQLRATELERQLRRLVLNDNAKPYESPRRYHQRSFSQGNR</sequence>
<dbReference type="PROSITE" id="PS50010">
    <property type="entry name" value="DH_2"/>
    <property type="match status" value="1"/>
</dbReference>
<dbReference type="PANTHER" id="PTHR45818:SF3">
    <property type="entry name" value="PROTEIN VAV"/>
    <property type="match status" value="1"/>
</dbReference>
<dbReference type="CDD" id="cd00160">
    <property type="entry name" value="RhoGEF"/>
    <property type="match status" value="1"/>
</dbReference>
<dbReference type="EMBL" id="BAABUJ010000061">
    <property type="protein sequence ID" value="GAA5806280.1"/>
    <property type="molecule type" value="Genomic_DNA"/>
</dbReference>
<reference evidence="4 5" key="1">
    <citation type="submission" date="2024-04" db="EMBL/GenBank/DDBJ databases">
        <title>genome sequences of Mucor flavus KT1a and Helicostylum pulchrum KT1b strains isolation_sourced from the surface of a dry-aged beef.</title>
        <authorList>
            <person name="Toyotome T."/>
            <person name="Hosono M."/>
            <person name="Torimaru M."/>
            <person name="Fukuda K."/>
            <person name="Mikami N."/>
        </authorList>
    </citation>
    <scope>NUCLEOTIDE SEQUENCE [LARGE SCALE GENOMIC DNA]</scope>
    <source>
        <strain evidence="4 5">KT1b</strain>
    </source>
</reference>
<dbReference type="InterPro" id="IPR000219">
    <property type="entry name" value="DH_dom"/>
</dbReference>
<keyword evidence="1" id="KW-0175">Coiled coil</keyword>
<accession>A0ABP9YH64</accession>
<dbReference type="InterPro" id="IPR035899">
    <property type="entry name" value="DBL_dom_sf"/>
</dbReference>
<evidence type="ECO:0000313" key="5">
    <source>
        <dbReference type="Proteomes" id="UP001476247"/>
    </source>
</evidence>
<feature type="coiled-coil region" evidence="1">
    <location>
        <begin position="943"/>
        <end position="970"/>
    </location>
</feature>
<evidence type="ECO:0000259" key="3">
    <source>
        <dbReference type="PROSITE" id="PS50010"/>
    </source>
</evidence>
<feature type="region of interest" description="Disordered" evidence="2">
    <location>
        <begin position="645"/>
        <end position="671"/>
    </location>
</feature>
<dbReference type="Proteomes" id="UP001476247">
    <property type="component" value="Unassembled WGS sequence"/>
</dbReference>
<feature type="compositionally biased region" description="Polar residues" evidence="2">
    <location>
        <begin position="646"/>
        <end position="656"/>
    </location>
</feature>
<feature type="compositionally biased region" description="Low complexity" evidence="2">
    <location>
        <begin position="657"/>
        <end position="671"/>
    </location>
</feature>
<evidence type="ECO:0000256" key="1">
    <source>
        <dbReference type="SAM" id="Coils"/>
    </source>
</evidence>
<dbReference type="Gene3D" id="1.20.900.10">
    <property type="entry name" value="Dbl homology (DH) domain"/>
    <property type="match status" value="1"/>
</dbReference>
<dbReference type="Gene3D" id="2.30.29.30">
    <property type="entry name" value="Pleckstrin-homology domain (PH domain)/Phosphotyrosine-binding domain (PTB)"/>
    <property type="match status" value="1"/>
</dbReference>